<accession>A0A833RQN9</accession>
<organism evidence="6 7">
    <name type="scientific">Frieseomelitta varia</name>
    <dbReference type="NCBI Taxonomy" id="561572"/>
    <lineage>
        <taxon>Eukaryota</taxon>
        <taxon>Metazoa</taxon>
        <taxon>Ecdysozoa</taxon>
        <taxon>Arthropoda</taxon>
        <taxon>Hexapoda</taxon>
        <taxon>Insecta</taxon>
        <taxon>Pterygota</taxon>
        <taxon>Neoptera</taxon>
        <taxon>Endopterygota</taxon>
        <taxon>Hymenoptera</taxon>
        <taxon>Apocrita</taxon>
        <taxon>Aculeata</taxon>
        <taxon>Apoidea</taxon>
        <taxon>Anthophila</taxon>
        <taxon>Apidae</taxon>
        <taxon>Frieseomelitta</taxon>
    </lineage>
</organism>
<dbReference type="Proteomes" id="UP000655588">
    <property type="component" value="Unassembled WGS sequence"/>
</dbReference>
<evidence type="ECO:0000256" key="1">
    <source>
        <dbReference type="ARBA" id="ARBA00004141"/>
    </source>
</evidence>
<evidence type="ECO:0000313" key="6">
    <source>
        <dbReference type="EMBL" id="KAF3425138.1"/>
    </source>
</evidence>
<dbReference type="PANTHER" id="PTHR12489">
    <property type="entry name" value="LIPOMA HMGIC FUSION PARTNER-LIKE PROTEIN"/>
    <property type="match status" value="1"/>
</dbReference>
<comment type="subcellular location">
    <subcellularLocation>
        <location evidence="1">Membrane</location>
        <topology evidence="1">Multi-pass membrane protein</topology>
    </subcellularLocation>
</comment>
<dbReference type="GO" id="GO:0016020">
    <property type="term" value="C:membrane"/>
    <property type="evidence" value="ECO:0007669"/>
    <property type="project" value="UniProtKB-SubCell"/>
</dbReference>
<dbReference type="AlphaFoldDB" id="A0A833RQN9"/>
<feature type="transmembrane region" description="Helical" evidence="5">
    <location>
        <begin position="224"/>
        <end position="244"/>
    </location>
</feature>
<keyword evidence="4 5" id="KW-0472">Membrane</keyword>
<evidence type="ECO:0000256" key="3">
    <source>
        <dbReference type="ARBA" id="ARBA00022989"/>
    </source>
</evidence>
<keyword evidence="7" id="KW-1185">Reference proteome</keyword>
<feature type="transmembrane region" description="Helical" evidence="5">
    <location>
        <begin position="153"/>
        <end position="177"/>
    </location>
</feature>
<comment type="caution">
    <text evidence="6">The sequence shown here is derived from an EMBL/GenBank/DDBJ whole genome shotgun (WGS) entry which is preliminary data.</text>
</comment>
<sequence>MCYVIVTGRSLLWTLLSLVALMAVLSALITPKWLIGPQIKDTKNGSEFYVPTVGIFNRCIKLHGKKAHCANFNLDGFATDSSVFPGCWKASYFFLSLGLAIMSTTVLAALVGCCMQSIGRKSIFNLAGVAQVIAGNVSNAIEIFFFVSSSPFSFLQLSMLFCFLFTGIFYLLGMILYPAGWGAERVQRICGPEADAFYLAECSLDFNLLSREGIERGIIQLSGWAFYSAIIGVGLTFVCAVISGQAEKSTASDKVQDKMNEGKTLICLA</sequence>
<gene>
    <name evidence="6" type="ORF">E2986_01821</name>
</gene>
<dbReference type="EMBL" id="WNWW01000417">
    <property type="protein sequence ID" value="KAF3425138.1"/>
    <property type="molecule type" value="Genomic_DNA"/>
</dbReference>
<feature type="transmembrane region" description="Helical" evidence="5">
    <location>
        <begin position="90"/>
        <end position="111"/>
    </location>
</feature>
<dbReference type="InterPro" id="IPR019372">
    <property type="entry name" value="LHFPL"/>
</dbReference>
<reference evidence="6" key="1">
    <citation type="submission" date="2019-11" db="EMBL/GenBank/DDBJ databases">
        <title>The nuclear and mitochondrial genomes of Frieseomelitta varia - a highly eusocial stingless bee (Meliponini) with a permanently sterile worker caste.</title>
        <authorList>
            <person name="Freitas F.C.P."/>
            <person name="Lourenco A.P."/>
            <person name="Nunes F.M.F."/>
            <person name="Paschoal A.R."/>
            <person name="Abreu F.C.P."/>
            <person name="Barbin F.O."/>
            <person name="Bataglia L."/>
            <person name="Cardoso-Junior C.A.M."/>
            <person name="Cervoni M.S."/>
            <person name="Silva S.R."/>
            <person name="Dalarmi F."/>
            <person name="Del Lama M.A."/>
            <person name="Depintor T.S."/>
            <person name="Ferreira K.M."/>
            <person name="Goria P.S."/>
            <person name="Jaskot M.C."/>
            <person name="Lago D.C."/>
            <person name="Luna-Lucena D."/>
            <person name="Moda L.M."/>
            <person name="Nascimento L."/>
            <person name="Pedrino M."/>
            <person name="Rabico F.O."/>
            <person name="Sanches F.C."/>
            <person name="Santos D.E."/>
            <person name="Santos C.G."/>
            <person name="Vieira J."/>
            <person name="Lopes T.F."/>
            <person name="Barchuk A.R."/>
            <person name="Hartfelder K."/>
            <person name="Simoes Z.L.P."/>
            <person name="Bitondi M.M.G."/>
            <person name="Pinheiro D.G."/>
        </authorList>
    </citation>
    <scope>NUCLEOTIDE SEQUENCE</scope>
    <source>
        <strain evidence="6">USP_RPSP 00005682</strain>
        <tissue evidence="6">Whole individual</tissue>
    </source>
</reference>
<feature type="transmembrane region" description="Helical" evidence="5">
    <location>
        <begin position="123"/>
        <end position="147"/>
    </location>
</feature>
<evidence type="ECO:0008006" key="8">
    <source>
        <dbReference type="Google" id="ProtNLM"/>
    </source>
</evidence>
<protein>
    <recommendedName>
        <fullName evidence="8">Lipoma HMGIC fusion partner-like 2 protein</fullName>
    </recommendedName>
</protein>
<evidence type="ECO:0000256" key="2">
    <source>
        <dbReference type="ARBA" id="ARBA00022692"/>
    </source>
</evidence>
<evidence type="ECO:0000256" key="4">
    <source>
        <dbReference type="ARBA" id="ARBA00023136"/>
    </source>
</evidence>
<proteinExistence type="predicted"/>
<dbReference type="Gene3D" id="1.20.140.150">
    <property type="match status" value="1"/>
</dbReference>
<keyword evidence="2 5" id="KW-0812">Transmembrane</keyword>
<evidence type="ECO:0000313" key="7">
    <source>
        <dbReference type="Proteomes" id="UP000655588"/>
    </source>
</evidence>
<evidence type="ECO:0000256" key="5">
    <source>
        <dbReference type="SAM" id="Phobius"/>
    </source>
</evidence>
<dbReference type="PANTHER" id="PTHR12489:SF19">
    <property type="entry name" value="LHFPL TETRASPAN SUBFAMILY MEMBER 2 PROTEIN"/>
    <property type="match status" value="1"/>
</dbReference>
<name>A0A833RQN9_9HYME</name>
<dbReference type="Pfam" id="PF10242">
    <property type="entry name" value="L_HMGIC_fpl"/>
    <property type="match status" value="2"/>
</dbReference>
<keyword evidence="3 5" id="KW-1133">Transmembrane helix</keyword>